<gene>
    <name evidence="2" type="ORF">JOC54_002776</name>
</gene>
<organism evidence="2 3">
    <name type="scientific">Shouchella xiaoxiensis</name>
    <dbReference type="NCBI Taxonomy" id="766895"/>
    <lineage>
        <taxon>Bacteria</taxon>
        <taxon>Bacillati</taxon>
        <taxon>Bacillota</taxon>
        <taxon>Bacilli</taxon>
        <taxon>Bacillales</taxon>
        <taxon>Bacillaceae</taxon>
        <taxon>Shouchella</taxon>
    </lineage>
</organism>
<comment type="caution">
    <text evidence="2">The sequence shown here is derived from an EMBL/GenBank/DDBJ whole genome shotgun (WGS) entry which is preliminary data.</text>
</comment>
<reference evidence="2" key="1">
    <citation type="submission" date="2021-01" db="EMBL/GenBank/DDBJ databases">
        <title>Genomic Encyclopedia of Type Strains, Phase IV (KMG-IV): sequencing the most valuable type-strain genomes for metagenomic binning, comparative biology and taxonomic classification.</title>
        <authorList>
            <person name="Goeker M."/>
        </authorList>
    </citation>
    <scope>NUCLEOTIDE SEQUENCE</scope>
    <source>
        <strain evidence="2">DSM 21943</strain>
    </source>
</reference>
<dbReference type="Proteomes" id="UP001179280">
    <property type="component" value="Unassembled WGS sequence"/>
</dbReference>
<keyword evidence="1" id="KW-0472">Membrane</keyword>
<evidence type="ECO:0000256" key="1">
    <source>
        <dbReference type="SAM" id="Phobius"/>
    </source>
</evidence>
<proteinExistence type="predicted"/>
<feature type="transmembrane region" description="Helical" evidence="1">
    <location>
        <begin position="28"/>
        <end position="50"/>
    </location>
</feature>
<protein>
    <submittedName>
        <fullName evidence="2">Uncharacterized protein</fullName>
    </submittedName>
</protein>
<keyword evidence="3" id="KW-1185">Reference proteome</keyword>
<keyword evidence="1" id="KW-1133">Transmembrane helix</keyword>
<evidence type="ECO:0000313" key="3">
    <source>
        <dbReference type="Proteomes" id="UP001179280"/>
    </source>
</evidence>
<dbReference type="EMBL" id="JAFBCV010000008">
    <property type="protein sequence ID" value="MBM7839496.1"/>
    <property type="molecule type" value="Genomic_DNA"/>
</dbReference>
<evidence type="ECO:0000313" key="2">
    <source>
        <dbReference type="EMBL" id="MBM7839496.1"/>
    </source>
</evidence>
<accession>A0ABS2SVE7</accession>
<keyword evidence="1" id="KW-0812">Transmembrane</keyword>
<sequence>MTNHPINGNDQLKERRGLHGLPALIAQLLYWIWIFAFGVTTIAVGVYVGLQMHYRKVQKNDRLHHTEKKDPIED</sequence>
<dbReference type="RefSeq" id="WP_204466733.1">
    <property type="nucleotide sequence ID" value="NZ_JAFBCV010000008.1"/>
</dbReference>
<name>A0ABS2SVE7_9BACI</name>